<dbReference type="AlphaFoldDB" id="K1NQN4"/>
<accession>K1NQN4</accession>
<gene>
    <name evidence="5" type="ORF">HMPREF9249_00262</name>
</gene>
<name>K1NQN4_9LACO</name>
<dbReference type="InterPro" id="IPR013762">
    <property type="entry name" value="Integrase-like_cat_sf"/>
</dbReference>
<dbReference type="InterPro" id="IPR010998">
    <property type="entry name" value="Integrase_recombinase_N"/>
</dbReference>
<reference evidence="5 6" key="1">
    <citation type="submission" date="2012-07" db="EMBL/GenBank/DDBJ databases">
        <title>The Genome Sequence of Lactobacillus crispatus FB077-07.</title>
        <authorList>
            <consortium name="The Broad Institute Genome Sequencing Platform"/>
            <person name="Earl A."/>
            <person name="Ward D."/>
            <person name="Feldgarden M."/>
            <person name="Gevers D."/>
            <person name="Saerens B."/>
            <person name="Vaneechoutte M."/>
            <person name="Walker B."/>
            <person name="Young S.K."/>
            <person name="Zeng Q."/>
            <person name="Gargeya S."/>
            <person name="Fitzgerald M."/>
            <person name="Haas B."/>
            <person name="Abouelleil A."/>
            <person name="Alvarado L."/>
            <person name="Arachchi H.M."/>
            <person name="Berlin A.M."/>
            <person name="Chapman S.B."/>
            <person name="Goldberg J."/>
            <person name="Griggs A."/>
            <person name="Gujja S."/>
            <person name="Hansen M."/>
            <person name="Howarth C."/>
            <person name="Imamovic A."/>
            <person name="Larimer J."/>
            <person name="McCowen C."/>
            <person name="Montmayeur A."/>
            <person name="Murphy C."/>
            <person name="Neiman D."/>
            <person name="Pearson M."/>
            <person name="Priest M."/>
            <person name="Roberts A."/>
            <person name="Saif S."/>
            <person name="Shea T."/>
            <person name="Sisk P."/>
            <person name="Sykes S."/>
            <person name="Wortman J."/>
            <person name="Nusbaum C."/>
            <person name="Birren B."/>
        </authorList>
    </citation>
    <scope>NUCLEOTIDE SEQUENCE [LARGE SCALE GENOMIC DNA]</scope>
    <source>
        <strain evidence="5 6">FB077-07</strain>
    </source>
</reference>
<evidence type="ECO:0000313" key="5">
    <source>
        <dbReference type="EMBL" id="EKB79037.1"/>
    </source>
</evidence>
<evidence type="ECO:0000313" key="6">
    <source>
        <dbReference type="Proteomes" id="UP000004722"/>
    </source>
</evidence>
<comment type="similarity">
    <text evidence="1">Belongs to the 'phage' integrase family.</text>
</comment>
<organism evidence="5 6">
    <name type="scientific">Lactobacillus crispatus FB077-07</name>
    <dbReference type="NCBI Taxonomy" id="883092"/>
    <lineage>
        <taxon>Bacteria</taxon>
        <taxon>Bacillati</taxon>
        <taxon>Bacillota</taxon>
        <taxon>Bacilli</taxon>
        <taxon>Lactobacillales</taxon>
        <taxon>Lactobacillaceae</taxon>
        <taxon>Lactobacillus</taxon>
    </lineage>
</organism>
<feature type="non-terminal residue" evidence="5">
    <location>
        <position position="1"/>
    </location>
</feature>
<dbReference type="HOGENOM" id="CLU_766217_0_0_9"/>
<evidence type="ECO:0000256" key="1">
    <source>
        <dbReference type="ARBA" id="ARBA00008857"/>
    </source>
</evidence>
<sequence>TNHTRKELLFLMFKEINLRNHSSLHKLFYSLGKRDYLTKSFKTEKEAKVWSTTLELQKAKGQAIAQQNTLFKDFYYLFVQTVKVHDVRKATFDNYVKAGKVIDNLFPTAKLGKLDDVQMQSILDKYGKTHSKKTVTELLKKIRTALRYAYVKGYIYNDFASLLKAHGKELPKRNKASSMSDLTKLKHYLLEHTDNEFNLMVLLEISTGLRRGEILGIKPEDVHYDGQYYCVEVKRSISPTTDDTKLKTKHSRRSVTIPKNIYDLLKDISQKDSGYLFDWFSFKQSGMLKELLKKIGIPSTTFHGLRDTHASFLFSNNIPLSYVSRRLGHDSILTTEKYYLELMPEKKHSQDANALNLLESL</sequence>
<dbReference type="Proteomes" id="UP000004722">
    <property type="component" value="Unassembled WGS sequence"/>
</dbReference>
<dbReference type="Gene3D" id="1.10.150.130">
    <property type="match status" value="1"/>
</dbReference>
<comment type="caution">
    <text evidence="5">The sequence shown here is derived from an EMBL/GenBank/DDBJ whole genome shotgun (WGS) entry which is preliminary data.</text>
</comment>
<proteinExistence type="inferred from homology"/>
<dbReference type="PANTHER" id="PTHR30349">
    <property type="entry name" value="PHAGE INTEGRASE-RELATED"/>
    <property type="match status" value="1"/>
</dbReference>
<evidence type="ECO:0000256" key="2">
    <source>
        <dbReference type="ARBA" id="ARBA00023125"/>
    </source>
</evidence>
<dbReference type="CDD" id="cd01189">
    <property type="entry name" value="INT_ICEBs1_C_like"/>
    <property type="match status" value="1"/>
</dbReference>
<keyword evidence="3" id="KW-0233">DNA recombination</keyword>
<feature type="domain" description="Tyr recombinase" evidence="4">
    <location>
        <begin position="172"/>
        <end position="352"/>
    </location>
</feature>
<dbReference type="PANTHER" id="PTHR30349:SF64">
    <property type="entry name" value="PROPHAGE INTEGRASE INTD-RELATED"/>
    <property type="match status" value="1"/>
</dbReference>
<dbReference type="SUPFAM" id="SSF56349">
    <property type="entry name" value="DNA breaking-rejoining enzymes"/>
    <property type="match status" value="1"/>
</dbReference>
<dbReference type="EMBL" id="AGZG01000013">
    <property type="protein sequence ID" value="EKB79037.1"/>
    <property type="molecule type" value="Genomic_DNA"/>
</dbReference>
<evidence type="ECO:0000259" key="4">
    <source>
        <dbReference type="PROSITE" id="PS51898"/>
    </source>
</evidence>
<dbReference type="InterPro" id="IPR011010">
    <property type="entry name" value="DNA_brk_join_enz"/>
</dbReference>
<dbReference type="PROSITE" id="PS51898">
    <property type="entry name" value="TYR_RECOMBINASE"/>
    <property type="match status" value="1"/>
</dbReference>
<dbReference type="GO" id="GO:0006310">
    <property type="term" value="P:DNA recombination"/>
    <property type="evidence" value="ECO:0007669"/>
    <property type="project" value="UniProtKB-KW"/>
</dbReference>
<evidence type="ECO:0000256" key="3">
    <source>
        <dbReference type="ARBA" id="ARBA00023172"/>
    </source>
</evidence>
<dbReference type="GO" id="GO:0003677">
    <property type="term" value="F:DNA binding"/>
    <property type="evidence" value="ECO:0007669"/>
    <property type="project" value="UniProtKB-KW"/>
</dbReference>
<dbReference type="InterPro" id="IPR002104">
    <property type="entry name" value="Integrase_catalytic"/>
</dbReference>
<protein>
    <recommendedName>
        <fullName evidence="4">Tyr recombinase domain-containing protein</fullName>
    </recommendedName>
</protein>
<dbReference type="PATRIC" id="fig|883092.3.peg.259"/>
<dbReference type="Pfam" id="PF00589">
    <property type="entry name" value="Phage_integrase"/>
    <property type="match status" value="1"/>
</dbReference>
<keyword evidence="2" id="KW-0238">DNA-binding</keyword>
<dbReference type="Gene3D" id="1.10.443.10">
    <property type="entry name" value="Intergrase catalytic core"/>
    <property type="match status" value="1"/>
</dbReference>
<dbReference type="InterPro" id="IPR050090">
    <property type="entry name" value="Tyrosine_recombinase_XerCD"/>
</dbReference>
<dbReference type="GO" id="GO:0015074">
    <property type="term" value="P:DNA integration"/>
    <property type="evidence" value="ECO:0007669"/>
    <property type="project" value="InterPro"/>
</dbReference>